<protein>
    <submittedName>
        <fullName evidence="4">Disulfide bond formation protein DsbA</fullName>
    </submittedName>
</protein>
<organism evidence="4 5">
    <name type="scientific">Candidatus Magasanikbacteria bacterium CG10_big_fil_rev_8_21_14_0_10_47_10</name>
    <dbReference type="NCBI Taxonomy" id="1974652"/>
    <lineage>
        <taxon>Bacteria</taxon>
        <taxon>Candidatus Magasanikiibacteriota</taxon>
    </lineage>
</organism>
<dbReference type="EMBL" id="PFCB01000018">
    <property type="protein sequence ID" value="PIR74524.1"/>
    <property type="molecule type" value="Genomic_DNA"/>
</dbReference>
<evidence type="ECO:0000313" key="4">
    <source>
        <dbReference type="EMBL" id="PIR74524.1"/>
    </source>
</evidence>
<evidence type="ECO:0000313" key="5">
    <source>
        <dbReference type="Proteomes" id="UP000230154"/>
    </source>
</evidence>
<comment type="similarity">
    <text evidence="1">Belongs to the thioredoxin family. DsbA subfamily.</text>
</comment>
<name>A0A2H0TQW1_9BACT</name>
<dbReference type="InterPro" id="IPR036249">
    <property type="entry name" value="Thioredoxin-like_sf"/>
</dbReference>
<dbReference type="PANTHER" id="PTHR13887:SF55">
    <property type="entry name" value="SLR0313 PROTEIN"/>
    <property type="match status" value="1"/>
</dbReference>
<dbReference type="PANTHER" id="PTHR13887">
    <property type="entry name" value="GLUTATHIONE S-TRANSFERASE KAPPA"/>
    <property type="match status" value="1"/>
</dbReference>
<dbReference type="PROSITE" id="PS51352">
    <property type="entry name" value="THIOREDOXIN_2"/>
    <property type="match status" value="1"/>
</dbReference>
<comment type="caution">
    <text evidence="4">The sequence shown here is derived from an EMBL/GenBank/DDBJ whole genome shotgun (WGS) entry which is preliminary data.</text>
</comment>
<sequence length="246" mass="27370">MKMFFYSLLLILYSFNLSPMKEHLWWIIALLGSAGLLILLVMMGGRGPSGTLNTGSGNQPPATGTLVEAVGEYDHVRGTTESSVQLVEYSDFQCPACGAYHPLLKRVSEEFPDIQFVYRHFPLRSIHPNAQPAAQAAEAAALQGRFWEMHDSLFETQREWSAVKDSKDYFVTLAESLGLNKEQFLADFEADEVKKMISDDYNSGTRSNVQGTPSLYLNGQKINSPGSYDELKTLIENARADATSQE</sequence>
<keyword evidence="2" id="KW-1133">Transmembrane helix</keyword>
<reference evidence="5" key="1">
    <citation type="submission" date="2017-09" db="EMBL/GenBank/DDBJ databases">
        <title>Depth-based differentiation of microbial function through sediment-hosted aquifers and enrichment of novel symbionts in the deep terrestrial subsurface.</title>
        <authorList>
            <person name="Probst A.J."/>
            <person name="Ladd B."/>
            <person name="Jarett J.K."/>
            <person name="Geller-Mcgrath D.E."/>
            <person name="Sieber C.M.K."/>
            <person name="Emerson J.B."/>
            <person name="Anantharaman K."/>
            <person name="Thomas B.C."/>
            <person name="Malmstrom R."/>
            <person name="Stieglmeier M."/>
            <person name="Klingl A."/>
            <person name="Woyke T."/>
            <person name="Ryan C.M."/>
            <person name="Banfield J.F."/>
        </authorList>
    </citation>
    <scope>NUCLEOTIDE SEQUENCE [LARGE SCALE GENOMIC DNA]</scope>
</reference>
<dbReference type="Gene3D" id="3.40.30.10">
    <property type="entry name" value="Glutaredoxin"/>
    <property type="match status" value="1"/>
</dbReference>
<accession>A0A2H0TQW1</accession>
<dbReference type="Pfam" id="PF13462">
    <property type="entry name" value="Thioredoxin_4"/>
    <property type="match status" value="1"/>
</dbReference>
<dbReference type="AlphaFoldDB" id="A0A2H0TQW1"/>
<evidence type="ECO:0000256" key="2">
    <source>
        <dbReference type="SAM" id="Phobius"/>
    </source>
</evidence>
<keyword evidence="2" id="KW-0472">Membrane</keyword>
<proteinExistence type="inferred from homology"/>
<dbReference type="SUPFAM" id="SSF52833">
    <property type="entry name" value="Thioredoxin-like"/>
    <property type="match status" value="1"/>
</dbReference>
<feature type="domain" description="Thioredoxin" evidence="3">
    <location>
        <begin position="41"/>
        <end position="240"/>
    </location>
</feature>
<dbReference type="InterPro" id="IPR013766">
    <property type="entry name" value="Thioredoxin_domain"/>
</dbReference>
<feature type="transmembrane region" description="Helical" evidence="2">
    <location>
        <begin position="24"/>
        <end position="43"/>
    </location>
</feature>
<gene>
    <name evidence="4" type="ORF">COU35_02045</name>
</gene>
<dbReference type="Proteomes" id="UP000230154">
    <property type="component" value="Unassembled WGS sequence"/>
</dbReference>
<evidence type="ECO:0000259" key="3">
    <source>
        <dbReference type="PROSITE" id="PS51352"/>
    </source>
</evidence>
<evidence type="ECO:0000256" key="1">
    <source>
        <dbReference type="ARBA" id="ARBA00005791"/>
    </source>
</evidence>
<dbReference type="InterPro" id="IPR012336">
    <property type="entry name" value="Thioredoxin-like_fold"/>
</dbReference>
<keyword evidence="2" id="KW-0812">Transmembrane</keyword>